<feature type="transmembrane region" description="Helical" evidence="5">
    <location>
        <begin position="90"/>
        <end position="108"/>
    </location>
</feature>
<dbReference type="AlphaFoldDB" id="A0A4R6QU12"/>
<evidence type="ECO:0000256" key="2">
    <source>
        <dbReference type="ARBA" id="ARBA00022692"/>
    </source>
</evidence>
<feature type="transmembrane region" description="Helical" evidence="5">
    <location>
        <begin position="115"/>
        <end position="135"/>
    </location>
</feature>
<dbReference type="InParanoid" id="A0A4R6QU12"/>
<keyword evidence="3 5" id="KW-1133">Transmembrane helix</keyword>
<evidence type="ECO:0000256" key="4">
    <source>
        <dbReference type="ARBA" id="ARBA00023136"/>
    </source>
</evidence>
<feature type="transmembrane region" description="Helical" evidence="5">
    <location>
        <begin position="141"/>
        <end position="161"/>
    </location>
</feature>
<dbReference type="InterPro" id="IPR051533">
    <property type="entry name" value="WaaL-like"/>
</dbReference>
<dbReference type="InterPro" id="IPR007016">
    <property type="entry name" value="O-antigen_ligase-rel_domated"/>
</dbReference>
<reference evidence="8 9" key="1">
    <citation type="submission" date="2019-03" db="EMBL/GenBank/DDBJ databases">
        <title>Genomic Encyclopedia of Type Strains, Phase IV (KMG-IV): sequencing the most valuable type-strain genomes for metagenomic binning, comparative biology and taxonomic classification.</title>
        <authorList>
            <person name="Goeker M."/>
        </authorList>
    </citation>
    <scope>NUCLEOTIDE SEQUENCE [LARGE SCALE GENOMIC DNA]</scope>
    <source>
        <strain evidence="8 9">DSM 16998</strain>
    </source>
</reference>
<feature type="transmembrane region" description="Helical" evidence="5">
    <location>
        <begin position="249"/>
        <end position="268"/>
    </location>
</feature>
<comment type="caution">
    <text evidence="8">The sequence shown here is derived from an EMBL/GenBank/DDBJ whole genome shotgun (WGS) entry which is preliminary data.</text>
</comment>
<evidence type="ECO:0000313" key="9">
    <source>
        <dbReference type="Proteomes" id="UP000295361"/>
    </source>
</evidence>
<evidence type="ECO:0000256" key="3">
    <source>
        <dbReference type="ARBA" id="ARBA00022989"/>
    </source>
</evidence>
<feature type="transmembrane region" description="Helical" evidence="5">
    <location>
        <begin position="392"/>
        <end position="415"/>
    </location>
</feature>
<evidence type="ECO:0000256" key="1">
    <source>
        <dbReference type="ARBA" id="ARBA00004141"/>
    </source>
</evidence>
<keyword evidence="9" id="KW-1185">Reference proteome</keyword>
<evidence type="ECO:0000259" key="7">
    <source>
        <dbReference type="Pfam" id="PF19358"/>
    </source>
</evidence>
<dbReference type="OrthoDB" id="9772644at2"/>
<evidence type="ECO:0000256" key="5">
    <source>
        <dbReference type="SAM" id="Phobius"/>
    </source>
</evidence>
<feature type="domain" description="O-antigen ligase-related" evidence="6">
    <location>
        <begin position="214"/>
        <end position="363"/>
    </location>
</feature>
<sequence length="456" mass="50638">MSPIRLEWVSEIVRDLVLLFFMVILISLAARGVFSAYLLWGWAGLVAIQTFAYGFMQSIPYVQVFALLTLLLFLIKKDPGAVGFSPDSTSIWFFVFGVHASLAAAFAYPEVYRNWELCGNLLKTLIYCLVMPLLVTNRYRIHVFMIVLALSAGFHGILDGLKFIITAGGHISRGNSKLGDNNHLAVLVAMVIPVLGYLYTYSAARVTRYLSLSALVINVIAVISTRSRAGLLTLFALALWYLLLSRHKVRGFVAIFAVVIGVFAVAPAEWTERMETIKSANEDSSFMTRVMAWKRGSAIAVENPVFGGGFHSVQAPALFSQFKHKQGILGFIETGEATYPAAAHSIYFEVMGDMGFVGFFLFLIVLMLPFLHRRRILQLTRNRPDLMWAHDLANVLAACLIAYLVGGASISAAYFELPYILIMLMAVLRIHVTKECAIEAQPVGKMKMHRTPLPSH</sequence>
<dbReference type="NCBIfam" id="TIGR03097">
    <property type="entry name" value="PEP_O_lig_1"/>
    <property type="match status" value="1"/>
</dbReference>
<feature type="transmembrane region" description="Helical" evidence="5">
    <location>
        <begin position="212"/>
        <end position="242"/>
    </location>
</feature>
<dbReference type="Pfam" id="PF19358">
    <property type="entry name" value="DUF5935"/>
    <property type="match status" value="1"/>
</dbReference>
<dbReference type="Proteomes" id="UP000295361">
    <property type="component" value="Unassembled WGS sequence"/>
</dbReference>
<dbReference type="PANTHER" id="PTHR37422">
    <property type="entry name" value="TEICHURONIC ACID BIOSYNTHESIS PROTEIN TUAE"/>
    <property type="match status" value="1"/>
</dbReference>
<evidence type="ECO:0000259" key="6">
    <source>
        <dbReference type="Pfam" id="PF04932"/>
    </source>
</evidence>
<feature type="transmembrane region" description="Helical" evidence="5">
    <location>
        <begin position="354"/>
        <end position="371"/>
    </location>
</feature>
<dbReference type="GO" id="GO:0016020">
    <property type="term" value="C:membrane"/>
    <property type="evidence" value="ECO:0007669"/>
    <property type="project" value="UniProtKB-SubCell"/>
</dbReference>
<comment type="subcellular location">
    <subcellularLocation>
        <location evidence="1">Membrane</location>
        <topology evidence="1">Multi-pass membrane protein</topology>
    </subcellularLocation>
</comment>
<dbReference type="GO" id="GO:0016874">
    <property type="term" value="F:ligase activity"/>
    <property type="evidence" value="ECO:0007669"/>
    <property type="project" value="UniProtKB-KW"/>
</dbReference>
<evidence type="ECO:0000313" key="8">
    <source>
        <dbReference type="EMBL" id="TDP74613.1"/>
    </source>
</evidence>
<name>A0A4R6QU12_9BURK</name>
<organism evidence="8 9">
    <name type="scientific">Roseateles toxinivorans</name>
    <dbReference type="NCBI Taxonomy" id="270368"/>
    <lineage>
        <taxon>Bacteria</taxon>
        <taxon>Pseudomonadati</taxon>
        <taxon>Pseudomonadota</taxon>
        <taxon>Betaproteobacteria</taxon>
        <taxon>Burkholderiales</taxon>
        <taxon>Sphaerotilaceae</taxon>
        <taxon>Roseateles</taxon>
    </lineage>
</organism>
<dbReference type="InterPro" id="IPR017528">
    <property type="entry name" value="CHP03097O-antigen_lig-rel"/>
</dbReference>
<feature type="transmembrane region" description="Helical" evidence="5">
    <location>
        <begin position="52"/>
        <end position="75"/>
    </location>
</feature>
<gene>
    <name evidence="8" type="ORF">DES47_101676</name>
</gene>
<feature type="transmembrane region" description="Helical" evidence="5">
    <location>
        <begin position="16"/>
        <end position="40"/>
    </location>
</feature>
<dbReference type="Pfam" id="PF04932">
    <property type="entry name" value="Wzy_C"/>
    <property type="match status" value="1"/>
</dbReference>
<dbReference type="PANTHER" id="PTHR37422:SF13">
    <property type="entry name" value="LIPOPOLYSACCHARIDE BIOSYNTHESIS PROTEIN PA4999-RELATED"/>
    <property type="match status" value="1"/>
</dbReference>
<proteinExistence type="predicted"/>
<dbReference type="EMBL" id="SNXS01000001">
    <property type="protein sequence ID" value="TDP74613.1"/>
    <property type="molecule type" value="Genomic_DNA"/>
</dbReference>
<protein>
    <submittedName>
        <fullName evidence="8">Putative O-glycosylation ligase (Exosortase A-associated)</fullName>
    </submittedName>
</protein>
<keyword evidence="2 5" id="KW-0812">Transmembrane</keyword>
<feature type="transmembrane region" description="Helical" evidence="5">
    <location>
        <begin position="182"/>
        <end position="200"/>
    </location>
</feature>
<keyword evidence="4 5" id="KW-0472">Membrane</keyword>
<accession>A0A4R6QU12</accession>
<feature type="domain" description="DUF5935" evidence="7">
    <location>
        <begin position="14"/>
        <end position="201"/>
    </location>
</feature>
<keyword evidence="8" id="KW-0436">Ligase</keyword>
<dbReference type="InterPro" id="IPR045979">
    <property type="entry name" value="DUF5935"/>
</dbReference>